<dbReference type="AlphaFoldDB" id="A0A834TPH8"/>
<evidence type="ECO:0000313" key="1">
    <source>
        <dbReference type="EMBL" id="KAF7824185.1"/>
    </source>
</evidence>
<organism evidence="1 2">
    <name type="scientific">Senna tora</name>
    <dbReference type="NCBI Taxonomy" id="362788"/>
    <lineage>
        <taxon>Eukaryota</taxon>
        <taxon>Viridiplantae</taxon>
        <taxon>Streptophyta</taxon>
        <taxon>Embryophyta</taxon>
        <taxon>Tracheophyta</taxon>
        <taxon>Spermatophyta</taxon>
        <taxon>Magnoliopsida</taxon>
        <taxon>eudicotyledons</taxon>
        <taxon>Gunneridae</taxon>
        <taxon>Pentapetalae</taxon>
        <taxon>rosids</taxon>
        <taxon>fabids</taxon>
        <taxon>Fabales</taxon>
        <taxon>Fabaceae</taxon>
        <taxon>Caesalpinioideae</taxon>
        <taxon>Cassia clade</taxon>
        <taxon>Senna</taxon>
    </lineage>
</organism>
<comment type="caution">
    <text evidence="1">The sequence shown here is derived from an EMBL/GenBank/DDBJ whole genome shotgun (WGS) entry which is preliminary data.</text>
</comment>
<reference evidence="1" key="1">
    <citation type="submission" date="2020-09" db="EMBL/GenBank/DDBJ databases">
        <title>Genome-Enabled Discovery of Anthraquinone Biosynthesis in Senna tora.</title>
        <authorList>
            <person name="Kang S.-H."/>
            <person name="Pandey R.P."/>
            <person name="Lee C.-M."/>
            <person name="Sim J.-S."/>
            <person name="Jeong J.-T."/>
            <person name="Choi B.-S."/>
            <person name="Jung M."/>
            <person name="Ginzburg D."/>
            <person name="Zhao K."/>
            <person name="Won S.Y."/>
            <person name="Oh T.-J."/>
            <person name="Yu Y."/>
            <person name="Kim N.-H."/>
            <person name="Lee O.R."/>
            <person name="Lee T.-H."/>
            <person name="Bashyal P."/>
            <person name="Kim T.-S."/>
            <person name="Lee W.-H."/>
            <person name="Kawkins C."/>
            <person name="Kim C.-K."/>
            <person name="Kim J.S."/>
            <person name="Ahn B.O."/>
            <person name="Rhee S.Y."/>
            <person name="Sohng J.K."/>
        </authorList>
    </citation>
    <scope>NUCLEOTIDE SEQUENCE</scope>
    <source>
        <tissue evidence="1">Leaf</tissue>
    </source>
</reference>
<accession>A0A834TPH8</accession>
<evidence type="ECO:0000313" key="2">
    <source>
        <dbReference type="Proteomes" id="UP000634136"/>
    </source>
</evidence>
<name>A0A834TPH8_9FABA</name>
<dbReference type="EMBL" id="JAAIUW010000007">
    <property type="protein sequence ID" value="KAF7824185.1"/>
    <property type="molecule type" value="Genomic_DNA"/>
</dbReference>
<dbReference type="Proteomes" id="UP000634136">
    <property type="component" value="Unassembled WGS sequence"/>
</dbReference>
<sequence>MTSKNFEMCYCLKDSPRANKDLLGMITTKEDRDELYKECLATPQGSLLAITYFQTMKATLQEAFANADASGTEVYGGFLLVLRNHSGSPHCATRFSLSAHVATEPWLQISSRIRQHRTYIV</sequence>
<proteinExistence type="predicted"/>
<gene>
    <name evidence="1" type="ORF">G2W53_022329</name>
</gene>
<keyword evidence="2" id="KW-1185">Reference proteome</keyword>
<protein>
    <submittedName>
        <fullName evidence="1">Uncharacterized protein</fullName>
    </submittedName>
</protein>